<evidence type="ECO:0000313" key="2">
    <source>
        <dbReference type="Proteomes" id="UP000283841"/>
    </source>
</evidence>
<dbReference type="GeneID" id="39599863"/>
<keyword evidence="2" id="KW-1185">Reference proteome</keyword>
<dbReference type="Proteomes" id="UP000283841">
    <property type="component" value="Unassembled WGS sequence"/>
</dbReference>
<sequence>MSSASAHGPTRTPITADDSIENLQSNKLLWYKIHVFLYDLRHFQEEASQARLDSVIDSSYLCSPYFTSEEVTQLKATKLQDTKSLGALIEETLNERLERRVKRQIGSGDFRVCAAHDLAPIFERAFHIKPKDLERDRILLDLIKQSGLTPNEEELKLWQEVNKKRNKHARGIGKKKKT</sequence>
<gene>
    <name evidence="1" type="ORF">C8Q69DRAFT_466890</name>
</gene>
<evidence type="ECO:0000313" key="1">
    <source>
        <dbReference type="EMBL" id="RWQ95650.1"/>
    </source>
</evidence>
<proteinExistence type="predicted"/>
<dbReference type="AlphaFoldDB" id="A0A443HV67"/>
<dbReference type="RefSeq" id="XP_028485295.1">
    <property type="nucleotide sequence ID" value="XM_028630586.1"/>
</dbReference>
<comment type="caution">
    <text evidence="1">The sequence shown here is derived from an EMBL/GenBank/DDBJ whole genome shotgun (WGS) entry which is preliminary data.</text>
</comment>
<dbReference type="STRING" id="264951.A0A443HV67"/>
<organism evidence="1 2">
    <name type="scientific">Byssochlamys spectabilis</name>
    <name type="common">Paecilomyces variotii</name>
    <dbReference type="NCBI Taxonomy" id="264951"/>
    <lineage>
        <taxon>Eukaryota</taxon>
        <taxon>Fungi</taxon>
        <taxon>Dikarya</taxon>
        <taxon>Ascomycota</taxon>
        <taxon>Pezizomycotina</taxon>
        <taxon>Eurotiomycetes</taxon>
        <taxon>Eurotiomycetidae</taxon>
        <taxon>Eurotiales</taxon>
        <taxon>Thermoascaceae</taxon>
        <taxon>Paecilomyces</taxon>
    </lineage>
</organism>
<name>A0A443HV67_BYSSP</name>
<dbReference type="VEuPathDB" id="FungiDB:C8Q69DRAFT_466890"/>
<reference evidence="1 2" key="1">
    <citation type="journal article" date="2018" name="Front. Microbiol.">
        <title>Genomic and genetic insights into a cosmopolitan fungus, Paecilomyces variotii (Eurotiales).</title>
        <authorList>
            <person name="Urquhart A.S."/>
            <person name="Mondo S.J."/>
            <person name="Makela M.R."/>
            <person name="Hane J.K."/>
            <person name="Wiebenga A."/>
            <person name="He G."/>
            <person name="Mihaltcheva S."/>
            <person name="Pangilinan J."/>
            <person name="Lipzen A."/>
            <person name="Barry K."/>
            <person name="de Vries R.P."/>
            <person name="Grigoriev I.V."/>
            <person name="Idnurm A."/>
        </authorList>
    </citation>
    <scope>NUCLEOTIDE SEQUENCE [LARGE SCALE GENOMIC DNA]</scope>
    <source>
        <strain evidence="1 2">CBS 101075</strain>
    </source>
</reference>
<accession>A0A443HV67</accession>
<protein>
    <submittedName>
        <fullName evidence="1">Uncharacterized protein</fullName>
    </submittedName>
</protein>
<dbReference type="EMBL" id="RCNU01000005">
    <property type="protein sequence ID" value="RWQ95650.1"/>
    <property type="molecule type" value="Genomic_DNA"/>
</dbReference>